<dbReference type="EMBL" id="JAAOZC010000001">
    <property type="protein sequence ID" value="NIJ06582.1"/>
    <property type="molecule type" value="Genomic_DNA"/>
</dbReference>
<name>A0ABX0TQB5_9SPHN</name>
<feature type="signal peptide" evidence="1">
    <location>
        <begin position="1"/>
        <end position="24"/>
    </location>
</feature>
<protein>
    <recommendedName>
        <fullName evidence="4">DUF4136 domain-containing protein</fullName>
    </recommendedName>
</protein>
<evidence type="ECO:0000313" key="2">
    <source>
        <dbReference type="EMBL" id="NIJ06582.1"/>
    </source>
</evidence>
<organism evidence="2 3">
    <name type="scientific">Sphingomonas vulcanisoli</name>
    <dbReference type="NCBI Taxonomy" id="1658060"/>
    <lineage>
        <taxon>Bacteria</taxon>
        <taxon>Pseudomonadati</taxon>
        <taxon>Pseudomonadota</taxon>
        <taxon>Alphaproteobacteria</taxon>
        <taxon>Sphingomonadales</taxon>
        <taxon>Sphingomonadaceae</taxon>
        <taxon>Sphingomonas</taxon>
    </lineage>
</organism>
<accession>A0ABX0TQB5</accession>
<feature type="chain" id="PRO_5046167868" description="DUF4136 domain-containing protein" evidence="1">
    <location>
        <begin position="25"/>
        <end position="186"/>
    </location>
</feature>
<keyword evidence="3" id="KW-1185">Reference proteome</keyword>
<evidence type="ECO:0000256" key="1">
    <source>
        <dbReference type="SAM" id="SignalP"/>
    </source>
</evidence>
<reference evidence="2 3" key="1">
    <citation type="submission" date="2020-03" db="EMBL/GenBank/DDBJ databases">
        <title>Genomic Encyclopedia of Type Strains, Phase III (KMG-III): the genomes of soil and plant-associated and newly described type strains.</title>
        <authorList>
            <person name="Whitman W."/>
        </authorList>
    </citation>
    <scope>NUCLEOTIDE SEQUENCE [LARGE SCALE GENOMIC DNA]</scope>
    <source>
        <strain evidence="2 3">CECT 8804</strain>
    </source>
</reference>
<proteinExistence type="predicted"/>
<gene>
    <name evidence="2" type="ORF">FHS31_000164</name>
</gene>
<comment type="caution">
    <text evidence="2">The sequence shown here is derived from an EMBL/GenBank/DDBJ whole genome shotgun (WGS) entry which is preliminary data.</text>
</comment>
<evidence type="ECO:0008006" key="4">
    <source>
        <dbReference type="Google" id="ProtNLM"/>
    </source>
</evidence>
<evidence type="ECO:0000313" key="3">
    <source>
        <dbReference type="Proteomes" id="UP000727456"/>
    </source>
</evidence>
<dbReference type="RefSeq" id="WP_167071112.1">
    <property type="nucleotide sequence ID" value="NZ_JAAOZC010000001.1"/>
</dbReference>
<keyword evidence="1" id="KW-0732">Signal</keyword>
<dbReference type="Proteomes" id="UP000727456">
    <property type="component" value="Unassembled WGS sequence"/>
</dbReference>
<sequence>MRAFLSKLTAAMAFIALAGSPSLADPPPGGTIAIEPKTSSGEYDPALPAFVNAATEALSTKGFTILDDTGHAAYVAELILSRADVGTGLGKGSARTSVAPGGAPGVGAGVTIPLSTGQSQLVPLQRTQIELRIHKRGEPAVVWKAAAVTVRQLGTRRATTDAVAADLSEALLRSYPAQPEDIVGVP</sequence>